<evidence type="ECO:0000313" key="2">
    <source>
        <dbReference type="EMBL" id="KAF8908568.1"/>
    </source>
</evidence>
<reference evidence="2" key="1">
    <citation type="submission" date="2020-11" db="EMBL/GenBank/DDBJ databases">
        <authorList>
            <consortium name="DOE Joint Genome Institute"/>
            <person name="Ahrendt S."/>
            <person name="Riley R."/>
            <person name="Andreopoulos W."/>
            <person name="LaButti K."/>
            <person name="Pangilinan J."/>
            <person name="Ruiz-duenas F.J."/>
            <person name="Barrasa J.M."/>
            <person name="Sanchez-Garcia M."/>
            <person name="Camarero S."/>
            <person name="Miyauchi S."/>
            <person name="Serrano A."/>
            <person name="Linde D."/>
            <person name="Babiker R."/>
            <person name="Drula E."/>
            <person name="Ayuso-Fernandez I."/>
            <person name="Pacheco R."/>
            <person name="Padilla G."/>
            <person name="Ferreira P."/>
            <person name="Barriuso J."/>
            <person name="Kellner H."/>
            <person name="Castanera R."/>
            <person name="Alfaro M."/>
            <person name="Ramirez L."/>
            <person name="Pisabarro A.G."/>
            <person name="Kuo A."/>
            <person name="Tritt A."/>
            <person name="Lipzen A."/>
            <person name="He G."/>
            <person name="Yan M."/>
            <person name="Ng V."/>
            <person name="Cullen D."/>
            <person name="Martin F."/>
            <person name="Rosso M.-N."/>
            <person name="Henrissat B."/>
            <person name="Hibbett D."/>
            <person name="Martinez A.T."/>
            <person name="Grigoriev I.V."/>
        </authorList>
    </citation>
    <scope>NUCLEOTIDE SEQUENCE</scope>
    <source>
        <strain evidence="2">AH 44721</strain>
    </source>
</reference>
<feature type="transmembrane region" description="Helical" evidence="1">
    <location>
        <begin position="54"/>
        <end position="73"/>
    </location>
</feature>
<dbReference type="EMBL" id="JADNYJ010000011">
    <property type="protein sequence ID" value="KAF8908568.1"/>
    <property type="molecule type" value="Genomic_DNA"/>
</dbReference>
<dbReference type="Proteomes" id="UP000724874">
    <property type="component" value="Unassembled WGS sequence"/>
</dbReference>
<feature type="transmembrane region" description="Helical" evidence="1">
    <location>
        <begin position="178"/>
        <end position="200"/>
    </location>
</feature>
<evidence type="ECO:0000313" key="3">
    <source>
        <dbReference type="Proteomes" id="UP000724874"/>
    </source>
</evidence>
<protein>
    <submittedName>
        <fullName evidence="2">Uncharacterized protein</fullName>
    </submittedName>
</protein>
<feature type="transmembrane region" description="Helical" evidence="1">
    <location>
        <begin position="212"/>
        <end position="234"/>
    </location>
</feature>
<keyword evidence="1" id="KW-0812">Transmembrane</keyword>
<name>A0A9P5NXD0_GYMJU</name>
<comment type="caution">
    <text evidence="2">The sequence shown here is derived from an EMBL/GenBank/DDBJ whole genome shotgun (WGS) entry which is preliminary data.</text>
</comment>
<keyword evidence="1" id="KW-0472">Membrane</keyword>
<sequence length="235" mass="26582">MLTTLHTNLITAGPSAFSFRRVTISSIVLHRATIKQIMVLHKGLQHTNLPFFPILYWLLYLFEMELGWLLTIGNMPDSVAHIKPQTLDSIFRRVNTARTKLVIVDGTWCSDMTLEEWAEAGLPGLVASSKVGIEVLKWILHLYQDGSHSLGGGCVMVHFVIHYSLFYRWGVELGIAGVWYLFSLFASTFLAFDIHYLIFCRSPTPSPEVSQCVEILAIPMYGPFTMLVIFMNVAR</sequence>
<evidence type="ECO:0000256" key="1">
    <source>
        <dbReference type="SAM" id="Phobius"/>
    </source>
</evidence>
<organism evidence="2 3">
    <name type="scientific">Gymnopilus junonius</name>
    <name type="common">Spectacular rustgill mushroom</name>
    <name type="synonym">Gymnopilus spectabilis subsp. junonius</name>
    <dbReference type="NCBI Taxonomy" id="109634"/>
    <lineage>
        <taxon>Eukaryota</taxon>
        <taxon>Fungi</taxon>
        <taxon>Dikarya</taxon>
        <taxon>Basidiomycota</taxon>
        <taxon>Agaricomycotina</taxon>
        <taxon>Agaricomycetes</taxon>
        <taxon>Agaricomycetidae</taxon>
        <taxon>Agaricales</taxon>
        <taxon>Agaricineae</taxon>
        <taxon>Hymenogastraceae</taxon>
        <taxon>Gymnopilus</taxon>
    </lineage>
</organism>
<accession>A0A9P5NXD0</accession>
<dbReference type="AlphaFoldDB" id="A0A9P5NXD0"/>
<feature type="transmembrane region" description="Helical" evidence="1">
    <location>
        <begin position="147"/>
        <end position="166"/>
    </location>
</feature>
<gene>
    <name evidence="2" type="ORF">CPB84DRAFT_1744198</name>
</gene>
<proteinExistence type="predicted"/>
<keyword evidence="3" id="KW-1185">Reference proteome</keyword>
<keyword evidence="1" id="KW-1133">Transmembrane helix</keyword>